<dbReference type="Pfam" id="PF07778">
    <property type="entry name" value="CENP-I"/>
    <property type="match status" value="1"/>
</dbReference>
<keyword evidence="6" id="KW-0137">Centromere</keyword>
<dbReference type="GO" id="GO:0000070">
    <property type="term" value="P:mitotic sister chromatid segregation"/>
    <property type="evidence" value="ECO:0007669"/>
    <property type="project" value="TreeGrafter"/>
</dbReference>
<evidence type="ECO:0000256" key="6">
    <source>
        <dbReference type="ARBA" id="ARBA00023328"/>
    </source>
</evidence>
<accession>A0AAD7WIA7</accession>
<comment type="caution">
    <text evidence="8">The sequence shown here is derived from an EMBL/GenBank/DDBJ whole genome shotgun (WGS) entry which is preliminary data.</text>
</comment>
<organism evidence="8 9">
    <name type="scientific">Aldrovandia affinis</name>
    <dbReference type="NCBI Taxonomy" id="143900"/>
    <lineage>
        <taxon>Eukaryota</taxon>
        <taxon>Metazoa</taxon>
        <taxon>Chordata</taxon>
        <taxon>Craniata</taxon>
        <taxon>Vertebrata</taxon>
        <taxon>Euteleostomi</taxon>
        <taxon>Actinopterygii</taxon>
        <taxon>Neopterygii</taxon>
        <taxon>Teleostei</taxon>
        <taxon>Notacanthiformes</taxon>
        <taxon>Halosauridae</taxon>
        <taxon>Aldrovandia</taxon>
    </lineage>
</organism>
<dbReference type="PANTHER" id="PTHR48208:SF2">
    <property type="entry name" value="CENTROMERE PROTEIN I"/>
    <property type="match status" value="1"/>
</dbReference>
<dbReference type="InterPro" id="IPR012485">
    <property type="entry name" value="CENP-I"/>
</dbReference>
<evidence type="ECO:0000313" key="8">
    <source>
        <dbReference type="EMBL" id="KAJ8397992.1"/>
    </source>
</evidence>
<evidence type="ECO:0000256" key="2">
    <source>
        <dbReference type="ARBA" id="ARBA00004584"/>
    </source>
</evidence>
<dbReference type="AlphaFoldDB" id="A0AAD7WIA7"/>
<dbReference type="GO" id="GO:0034080">
    <property type="term" value="P:CENP-A containing chromatin assembly"/>
    <property type="evidence" value="ECO:0007669"/>
    <property type="project" value="TreeGrafter"/>
</dbReference>
<evidence type="ECO:0000256" key="7">
    <source>
        <dbReference type="SAM" id="MobiDB-lite"/>
    </source>
</evidence>
<evidence type="ECO:0000313" key="9">
    <source>
        <dbReference type="Proteomes" id="UP001221898"/>
    </source>
</evidence>
<dbReference type="GO" id="GO:0005634">
    <property type="term" value="C:nucleus"/>
    <property type="evidence" value="ECO:0007669"/>
    <property type="project" value="UniProtKB-SubCell"/>
</dbReference>
<dbReference type="Proteomes" id="UP001221898">
    <property type="component" value="Unassembled WGS sequence"/>
</dbReference>
<keyword evidence="9" id="KW-1185">Reference proteome</keyword>
<evidence type="ECO:0000256" key="3">
    <source>
        <dbReference type="ARBA" id="ARBA00005470"/>
    </source>
</evidence>
<name>A0AAD7WIA7_9TELE</name>
<evidence type="ECO:0000256" key="1">
    <source>
        <dbReference type="ARBA" id="ARBA00004123"/>
    </source>
</evidence>
<evidence type="ECO:0000256" key="4">
    <source>
        <dbReference type="ARBA" id="ARBA00022454"/>
    </source>
</evidence>
<comment type="subcellular location">
    <subcellularLocation>
        <location evidence="2">Chromosome</location>
        <location evidence="2">Centromere</location>
    </subcellularLocation>
    <subcellularLocation>
        <location evidence="1">Nucleus</location>
    </subcellularLocation>
</comment>
<dbReference type="GO" id="GO:0000939">
    <property type="term" value="C:inner kinetochore"/>
    <property type="evidence" value="ECO:0007669"/>
    <property type="project" value="TreeGrafter"/>
</dbReference>
<sequence length="726" mass="82874">MSKKSDPSRLDMNYSSENDSLSSGRSDRSLRVAEKARKKNEAEDPFLLALKYFSQVEEGTPWKGNDVLEWHVAVVERVALSQGLSPEAISVLLDFALSSRMSSQQCVRILKILVPATVVPQDAIIQGVSWLCVGKMAMKTQVLFIRWVLTIFDLIDSKDQLRAIYGFIFSFVTEESLCPYICHLLYLLTRKESIRPYRVRKLLDLQVKMGKQPFLMHLLALYKVFSPELVALSFPSKMKGGFKNHNSTWKVALSAVQKRNNAGVLTDLRLNLSMRTQPNSKKRKFSHLTIPAVSSVPLRVSSSKALPLEQLRDFPHLLENLHRIELPAQMGSMLGSPLALHYIDCVRDNSAFLRLNFWLGHSLHEEFLFCREASSQNMAEATRFLNTLISTQRLLQEGFSSTEVFLYRFLRVWDGSLLRTQILGLLSDIAVVPSSRIKVVLFEPLMQLFFTSSLFFKCSVVECLNSMLLKWLTWHSVYALEDELDISVTSQTPQNMTLSGLMDSVVELVQFVGRIATVGLQLEGYHTLLLSFTLDFYETVCGMYLKYDLPLVLMPPAGVFYPALLATNPVSVDRLCQIMHRYRASLVSAKLQERQSQKPFHISRKTYREFNQYVVSMVNCLWNSRAFMPGMGIELAEDLLARSKVTECCSTFNLIHHPAFIGYAVDFHQKCWPERKELDLNSIKMGKCWDWYTEFLFSEGLWGLKEFVQSSLSHRTSSRVSGTDAR</sequence>
<feature type="compositionally biased region" description="Basic and acidic residues" evidence="7">
    <location>
        <begin position="25"/>
        <end position="38"/>
    </location>
</feature>
<evidence type="ECO:0000256" key="5">
    <source>
        <dbReference type="ARBA" id="ARBA00023242"/>
    </source>
</evidence>
<protein>
    <recommendedName>
        <fullName evidence="10">Centromere protein I</fullName>
    </recommendedName>
</protein>
<proteinExistence type="inferred from homology"/>
<keyword evidence="5" id="KW-0539">Nucleus</keyword>
<evidence type="ECO:0008006" key="10">
    <source>
        <dbReference type="Google" id="ProtNLM"/>
    </source>
</evidence>
<dbReference type="EMBL" id="JAINUG010000094">
    <property type="protein sequence ID" value="KAJ8397992.1"/>
    <property type="molecule type" value="Genomic_DNA"/>
</dbReference>
<comment type="similarity">
    <text evidence="3">Belongs to the CENP-I/CTF3 family.</text>
</comment>
<gene>
    <name evidence="8" type="ORF">AAFF_G00433390</name>
</gene>
<reference evidence="8" key="1">
    <citation type="journal article" date="2023" name="Science">
        <title>Genome structures resolve the early diversification of teleost fishes.</title>
        <authorList>
            <person name="Parey E."/>
            <person name="Louis A."/>
            <person name="Montfort J."/>
            <person name="Bouchez O."/>
            <person name="Roques C."/>
            <person name="Iampietro C."/>
            <person name="Lluch J."/>
            <person name="Castinel A."/>
            <person name="Donnadieu C."/>
            <person name="Desvignes T."/>
            <person name="Floi Bucao C."/>
            <person name="Jouanno E."/>
            <person name="Wen M."/>
            <person name="Mejri S."/>
            <person name="Dirks R."/>
            <person name="Jansen H."/>
            <person name="Henkel C."/>
            <person name="Chen W.J."/>
            <person name="Zahm M."/>
            <person name="Cabau C."/>
            <person name="Klopp C."/>
            <person name="Thompson A.W."/>
            <person name="Robinson-Rechavi M."/>
            <person name="Braasch I."/>
            <person name="Lecointre G."/>
            <person name="Bobe J."/>
            <person name="Postlethwait J.H."/>
            <person name="Berthelot C."/>
            <person name="Roest Crollius H."/>
            <person name="Guiguen Y."/>
        </authorList>
    </citation>
    <scope>NUCLEOTIDE SEQUENCE</scope>
    <source>
        <strain evidence="8">NC1722</strain>
    </source>
</reference>
<feature type="region of interest" description="Disordered" evidence="7">
    <location>
        <begin position="1"/>
        <end position="38"/>
    </location>
</feature>
<keyword evidence="4" id="KW-0158">Chromosome</keyword>
<dbReference type="PANTHER" id="PTHR48208">
    <property type="entry name" value="CENTROMERE PROTEIN I"/>
    <property type="match status" value="1"/>
</dbReference>